<dbReference type="Pfam" id="PF03886">
    <property type="entry name" value="ABC_trans_aux"/>
    <property type="match status" value="1"/>
</dbReference>
<dbReference type="PROSITE" id="PS51257">
    <property type="entry name" value="PROKAR_LIPOPROTEIN"/>
    <property type="match status" value="1"/>
</dbReference>
<keyword evidence="1" id="KW-0732">Signal</keyword>
<organism evidence="3 4">
    <name type="scientific">Zoogloea ramigera</name>
    <dbReference type="NCBI Taxonomy" id="350"/>
    <lineage>
        <taxon>Bacteria</taxon>
        <taxon>Pseudomonadati</taxon>
        <taxon>Pseudomonadota</taxon>
        <taxon>Betaproteobacteria</taxon>
        <taxon>Rhodocyclales</taxon>
        <taxon>Zoogloeaceae</taxon>
        <taxon>Zoogloea</taxon>
    </lineage>
</organism>
<dbReference type="InterPro" id="IPR005586">
    <property type="entry name" value="ABC_trans_aux"/>
</dbReference>
<sequence>MKHLLKALPALALAGLLGACSSTPPLQFYTLGPLAPPPAASAPASTGASLVVGPVSVPATIDRLLIVRLAGSRAEVAEHHRWAAPLKTEIARRVAADLARRSPYARSVAWPQASIAEPTLSVPIDVQRFEADGFERVTLEAVWTIRQAGRDITSRRFSATEAIAAPTFEALASAHGRLVDALAAEIAAALP</sequence>
<dbReference type="EMBL" id="BJNV01000055">
    <property type="protein sequence ID" value="GEC96856.1"/>
    <property type="molecule type" value="Genomic_DNA"/>
</dbReference>
<protein>
    <recommendedName>
        <fullName evidence="2">ABC-type transport auxiliary lipoprotein component domain-containing protein</fullName>
    </recommendedName>
</protein>
<reference evidence="3 4" key="1">
    <citation type="submission" date="2019-06" db="EMBL/GenBank/DDBJ databases">
        <title>Whole genome shotgun sequence of Zoogloea ramigera NBRC 15342.</title>
        <authorList>
            <person name="Hosoyama A."/>
            <person name="Uohara A."/>
            <person name="Ohji S."/>
            <person name="Ichikawa N."/>
        </authorList>
    </citation>
    <scope>NUCLEOTIDE SEQUENCE [LARGE SCALE GENOMIC DNA]</scope>
    <source>
        <strain evidence="3 4">NBRC 15342</strain>
    </source>
</reference>
<dbReference type="RefSeq" id="WP_141353587.1">
    <property type="nucleotide sequence ID" value="NZ_BJNV01000055.1"/>
</dbReference>
<dbReference type="Gene3D" id="3.40.50.10610">
    <property type="entry name" value="ABC-type transport auxiliary lipoprotein component"/>
    <property type="match status" value="1"/>
</dbReference>
<comment type="caution">
    <text evidence="3">The sequence shown here is derived from an EMBL/GenBank/DDBJ whole genome shotgun (WGS) entry which is preliminary data.</text>
</comment>
<dbReference type="AlphaFoldDB" id="A0A4Y4CX04"/>
<evidence type="ECO:0000313" key="3">
    <source>
        <dbReference type="EMBL" id="GEC96856.1"/>
    </source>
</evidence>
<feature type="chain" id="PRO_5021346709" description="ABC-type transport auxiliary lipoprotein component domain-containing protein" evidence="1">
    <location>
        <begin position="20"/>
        <end position="191"/>
    </location>
</feature>
<evidence type="ECO:0000256" key="1">
    <source>
        <dbReference type="SAM" id="SignalP"/>
    </source>
</evidence>
<accession>A0A4Y4CX04</accession>
<keyword evidence="4" id="KW-1185">Reference proteome</keyword>
<feature type="signal peptide" evidence="1">
    <location>
        <begin position="1"/>
        <end position="19"/>
    </location>
</feature>
<name>A0A4Y4CX04_ZOORA</name>
<dbReference type="Proteomes" id="UP000318422">
    <property type="component" value="Unassembled WGS sequence"/>
</dbReference>
<proteinExistence type="predicted"/>
<evidence type="ECO:0000259" key="2">
    <source>
        <dbReference type="Pfam" id="PF03886"/>
    </source>
</evidence>
<gene>
    <name evidence="3" type="ORF">ZRA01_29290</name>
</gene>
<dbReference type="SUPFAM" id="SSF159594">
    <property type="entry name" value="XCC0632-like"/>
    <property type="match status" value="1"/>
</dbReference>
<evidence type="ECO:0000313" key="4">
    <source>
        <dbReference type="Proteomes" id="UP000318422"/>
    </source>
</evidence>
<feature type="domain" description="ABC-type transport auxiliary lipoprotein component" evidence="2">
    <location>
        <begin position="29"/>
        <end position="187"/>
    </location>
</feature>
<dbReference type="OrthoDB" id="1494661at2"/>